<keyword evidence="3 5" id="KW-0012">Acyltransferase</keyword>
<dbReference type="SUPFAM" id="SSF52777">
    <property type="entry name" value="CoA-dependent acyltransferases"/>
    <property type="match status" value="1"/>
</dbReference>
<protein>
    <submittedName>
        <fullName evidence="5">Lipoamide acyltransferase component of branched-chain alpha-keto acid dehydrogenase complex, mitochondrial</fullName>
    </submittedName>
</protein>
<dbReference type="PANTHER" id="PTHR43178:SF5">
    <property type="entry name" value="LIPOAMIDE ACYLTRANSFERASE COMPONENT OF BRANCHED-CHAIN ALPHA-KETO ACID DEHYDROGENASE COMPLEX, MITOCHONDRIAL"/>
    <property type="match status" value="1"/>
</dbReference>
<feature type="domain" description="2-oxoacid dehydrogenase acyltransferase catalytic" evidence="4">
    <location>
        <begin position="6"/>
        <end position="118"/>
    </location>
</feature>
<keyword evidence="2 5" id="KW-0808">Transferase</keyword>
<organism evidence="5">
    <name type="scientific">Triatoma infestans</name>
    <name type="common">Assassin bug</name>
    <dbReference type="NCBI Taxonomy" id="30076"/>
    <lineage>
        <taxon>Eukaryota</taxon>
        <taxon>Metazoa</taxon>
        <taxon>Ecdysozoa</taxon>
        <taxon>Arthropoda</taxon>
        <taxon>Hexapoda</taxon>
        <taxon>Insecta</taxon>
        <taxon>Pterygota</taxon>
        <taxon>Neoptera</taxon>
        <taxon>Paraneoptera</taxon>
        <taxon>Hemiptera</taxon>
        <taxon>Heteroptera</taxon>
        <taxon>Panheteroptera</taxon>
        <taxon>Cimicomorpha</taxon>
        <taxon>Reduviidae</taxon>
        <taxon>Triatominae</taxon>
        <taxon>Triatoma</taxon>
    </lineage>
</organism>
<evidence type="ECO:0000259" key="4">
    <source>
        <dbReference type="Pfam" id="PF00198"/>
    </source>
</evidence>
<evidence type="ECO:0000256" key="1">
    <source>
        <dbReference type="ARBA" id="ARBA00001938"/>
    </source>
</evidence>
<dbReference type="Gene3D" id="3.30.559.10">
    <property type="entry name" value="Chloramphenicol acetyltransferase-like domain"/>
    <property type="match status" value="1"/>
</dbReference>
<dbReference type="Pfam" id="PF00198">
    <property type="entry name" value="2-oxoacid_dh"/>
    <property type="match status" value="1"/>
</dbReference>
<reference evidence="5" key="1">
    <citation type="submission" date="2016-04" db="EMBL/GenBank/DDBJ databases">
        <authorList>
            <person name="Calderon-Fernandez G.M.Sr."/>
        </authorList>
    </citation>
    <scope>NUCLEOTIDE SEQUENCE</scope>
    <source>
        <strain evidence="5">Int1</strain>
        <tissue evidence="5">Integument</tissue>
    </source>
</reference>
<dbReference type="InterPro" id="IPR001078">
    <property type="entry name" value="2-oxoacid_DH_actylTfrase"/>
</dbReference>
<evidence type="ECO:0000313" key="5">
    <source>
        <dbReference type="EMBL" id="JAR97321.1"/>
    </source>
</evidence>
<evidence type="ECO:0000256" key="3">
    <source>
        <dbReference type="ARBA" id="ARBA00023315"/>
    </source>
</evidence>
<reference evidence="5" key="2">
    <citation type="journal article" date="2017" name="J. Med. Entomol.">
        <title>Transcriptome Analysis of the Triatoma infestans (Hemiptera: Reduviidae) Integument.</title>
        <authorList>
            <person name="Calderon-Fernandez G.M."/>
            <person name="Moriconi D.E."/>
            <person name="Dulbecco A.B."/>
            <person name="Juarez M.P."/>
        </authorList>
    </citation>
    <scope>NUCLEOTIDE SEQUENCE</scope>
    <source>
        <strain evidence="5">Int1</strain>
        <tissue evidence="5">Integument</tissue>
    </source>
</reference>
<evidence type="ECO:0000256" key="2">
    <source>
        <dbReference type="ARBA" id="ARBA00022679"/>
    </source>
</evidence>
<dbReference type="GO" id="GO:0005737">
    <property type="term" value="C:cytoplasm"/>
    <property type="evidence" value="ECO:0007669"/>
    <property type="project" value="TreeGrafter"/>
</dbReference>
<name>A0A170W977_TRIIF</name>
<accession>A0A170W977</accession>
<dbReference type="GO" id="GO:0031405">
    <property type="term" value="F:lipoic acid binding"/>
    <property type="evidence" value="ECO:0007669"/>
    <property type="project" value="TreeGrafter"/>
</dbReference>
<dbReference type="InterPro" id="IPR050743">
    <property type="entry name" value="2-oxoacid_DH_E2_comp"/>
</dbReference>
<dbReference type="PANTHER" id="PTHR43178">
    <property type="entry name" value="DIHYDROLIPOAMIDE ACETYLTRANSFERASE COMPONENT OF PYRUVATE DEHYDROGENASE COMPLEX"/>
    <property type="match status" value="1"/>
</dbReference>
<dbReference type="AlphaFoldDB" id="A0A170W977"/>
<dbReference type="InterPro" id="IPR023213">
    <property type="entry name" value="CAT-like_dom_sf"/>
</dbReference>
<comment type="cofactor">
    <cofactor evidence="1">
        <name>(R)-lipoate</name>
        <dbReference type="ChEBI" id="CHEBI:83088"/>
    </cofactor>
</comment>
<dbReference type="GO" id="GO:0016407">
    <property type="term" value="F:acetyltransferase activity"/>
    <property type="evidence" value="ECO:0007669"/>
    <property type="project" value="TreeGrafter"/>
</dbReference>
<sequence length="121" mass="13606">MCKIYRFLQINRELNILMDNGRNGKLMPSDMSKGTISISNIGAIGGTYAVPLINPPEVCILAIGKIRSVLQLNEENKVVNSHVCYLSWTADHRIIDGATMARFSNMFKQYIENPHLLILDL</sequence>
<proteinExistence type="predicted"/>
<dbReference type="EMBL" id="GEMB01006004">
    <property type="protein sequence ID" value="JAR97321.1"/>
    <property type="molecule type" value="Transcribed_RNA"/>
</dbReference>